<dbReference type="Proteomes" id="UP000054047">
    <property type="component" value="Unassembled WGS sequence"/>
</dbReference>
<reference evidence="1 2" key="1">
    <citation type="submission" date="2013-12" db="EMBL/GenBank/DDBJ databases">
        <title>Draft genome of the parsitic nematode Ancylostoma duodenale.</title>
        <authorList>
            <person name="Mitreva M."/>
        </authorList>
    </citation>
    <scope>NUCLEOTIDE SEQUENCE [LARGE SCALE GENOMIC DNA]</scope>
    <source>
        <strain evidence="1 2">Zhejiang</strain>
    </source>
</reference>
<evidence type="ECO:0000313" key="1">
    <source>
        <dbReference type="EMBL" id="KIH58655.1"/>
    </source>
</evidence>
<organism evidence="1 2">
    <name type="scientific">Ancylostoma duodenale</name>
    <dbReference type="NCBI Taxonomy" id="51022"/>
    <lineage>
        <taxon>Eukaryota</taxon>
        <taxon>Metazoa</taxon>
        <taxon>Ecdysozoa</taxon>
        <taxon>Nematoda</taxon>
        <taxon>Chromadorea</taxon>
        <taxon>Rhabditida</taxon>
        <taxon>Rhabditina</taxon>
        <taxon>Rhabditomorpha</taxon>
        <taxon>Strongyloidea</taxon>
        <taxon>Ancylostomatidae</taxon>
        <taxon>Ancylostomatinae</taxon>
        <taxon>Ancylostoma</taxon>
    </lineage>
</organism>
<name>A0A0C2GC52_9BILA</name>
<protein>
    <submittedName>
        <fullName evidence="1">Uncharacterized protein</fullName>
    </submittedName>
</protein>
<feature type="non-terminal residue" evidence="1">
    <location>
        <position position="65"/>
    </location>
</feature>
<gene>
    <name evidence="1" type="ORF">ANCDUO_11135</name>
</gene>
<keyword evidence="2" id="KW-1185">Reference proteome</keyword>
<sequence length="65" mass="7210">MELIHKQLATDKEEHKAPVLAHLALSLLAMHLIEFPVIPCTTPIYSGFNHDAVVDIHGELMQGPQ</sequence>
<dbReference type="EMBL" id="KN732859">
    <property type="protein sequence ID" value="KIH58655.1"/>
    <property type="molecule type" value="Genomic_DNA"/>
</dbReference>
<proteinExistence type="predicted"/>
<evidence type="ECO:0000313" key="2">
    <source>
        <dbReference type="Proteomes" id="UP000054047"/>
    </source>
</evidence>
<accession>A0A0C2GC52</accession>
<dbReference type="AlphaFoldDB" id="A0A0C2GC52"/>